<dbReference type="Proteomes" id="UP000472272">
    <property type="component" value="Chromosome 6"/>
</dbReference>
<feature type="chain" id="PRO_5025627637" description="TNF family profile domain-containing protein" evidence="1">
    <location>
        <begin position="23"/>
        <end position="207"/>
    </location>
</feature>
<keyword evidence="3" id="KW-1185">Reference proteome</keyword>
<dbReference type="Ensembl" id="ENSPMRT00000011840.1">
    <property type="protein sequence ID" value="ENSPMRP00000011084.1"/>
    <property type="gene ID" value="ENSPMRG00000007396.1"/>
</dbReference>
<reference evidence="2 3" key="1">
    <citation type="journal article" date="2019" name="Proc. Natl. Acad. Sci. U.S.A.">
        <title>Regulatory changes in pterin and carotenoid genes underlie balanced color polymorphisms in the wall lizard.</title>
        <authorList>
            <person name="Andrade P."/>
            <person name="Pinho C."/>
            <person name="Perez I de Lanuza G."/>
            <person name="Afonso S."/>
            <person name="Brejcha J."/>
            <person name="Rubin C.J."/>
            <person name="Wallerman O."/>
            <person name="Pereira P."/>
            <person name="Sabatino S.J."/>
            <person name="Bellati A."/>
            <person name="Pellitteri-Rosa D."/>
            <person name="Bosakova Z."/>
            <person name="Bunikis I."/>
            <person name="Carretero M.A."/>
            <person name="Feiner N."/>
            <person name="Marsik P."/>
            <person name="Pauperio F."/>
            <person name="Salvi D."/>
            <person name="Soler L."/>
            <person name="While G.M."/>
            <person name="Uller T."/>
            <person name="Font E."/>
            <person name="Andersson L."/>
            <person name="Carneiro M."/>
        </authorList>
    </citation>
    <scope>NUCLEOTIDE SEQUENCE</scope>
</reference>
<feature type="signal peptide" evidence="1">
    <location>
        <begin position="1"/>
        <end position="22"/>
    </location>
</feature>
<proteinExistence type="predicted"/>
<evidence type="ECO:0008006" key="4">
    <source>
        <dbReference type="Google" id="ProtNLM"/>
    </source>
</evidence>
<protein>
    <recommendedName>
        <fullName evidence="4">TNF family profile domain-containing protein</fullName>
    </recommendedName>
</protein>
<reference evidence="2" key="3">
    <citation type="submission" date="2025-09" db="UniProtKB">
        <authorList>
            <consortium name="Ensembl"/>
        </authorList>
    </citation>
    <scope>IDENTIFICATION</scope>
</reference>
<dbReference type="GeneTree" id="ENSGT00950000185229"/>
<keyword evidence="1" id="KW-0732">Signal</keyword>
<sequence length="207" mass="23596">MRAAPRSSLSLLCCQILVLCTATSRTRLLRDSEIEHLGNRHIHPATYRKWVRVTILWLASDAQMLGTNTFVAFPVFSCISDDSIAYKKAIGIKKRDGTMEINVLNRSIPIHCDGLYLFSLEGTITLPRAPHELILRVYCQPQEPLLEVNCSEENTKVKEVFVHEFRSQEAVYLEAHPNNTENNEALTLDLNLNLIMLTPRSYCRPEN</sequence>
<organism evidence="2 3">
    <name type="scientific">Podarcis muralis</name>
    <name type="common">Wall lizard</name>
    <name type="synonym">Lacerta muralis</name>
    <dbReference type="NCBI Taxonomy" id="64176"/>
    <lineage>
        <taxon>Eukaryota</taxon>
        <taxon>Metazoa</taxon>
        <taxon>Chordata</taxon>
        <taxon>Craniata</taxon>
        <taxon>Vertebrata</taxon>
        <taxon>Euteleostomi</taxon>
        <taxon>Lepidosauria</taxon>
        <taxon>Squamata</taxon>
        <taxon>Bifurcata</taxon>
        <taxon>Unidentata</taxon>
        <taxon>Episquamata</taxon>
        <taxon>Laterata</taxon>
        <taxon>Lacertibaenia</taxon>
        <taxon>Lacertidae</taxon>
        <taxon>Podarcis</taxon>
    </lineage>
</organism>
<evidence type="ECO:0000313" key="3">
    <source>
        <dbReference type="Proteomes" id="UP000472272"/>
    </source>
</evidence>
<name>A0A670IHK7_PODMU</name>
<dbReference type="InterPro" id="IPR008983">
    <property type="entry name" value="Tumour_necrosis_fac-like_dom"/>
</dbReference>
<evidence type="ECO:0000256" key="1">
    <source>
        <dbReference type="SAM" id="SignalP"/>
    </source>
</evidence>
<dbReference type="AlphaFoldDB" id="A0A670IHK7"/>
<dbReference type="Gene3D" id="2.60.120.40">
    <property type="match status" value="1"/>
</dbReference>
<reference evidence="2" key="2">
    <citation type="submission" date="2025-08" db="UniProtKB">
        <authorList>
            <consortium name="Ensembl"/>
        </authorList>
    </citation>
    <scope>IDENTIFICATION</scope>
</reference>
<dbReference type="SUPFAM" id="SSF49842">
    <property type="entry name" value="TNF-like"/>
    <property type="match status" value="1"/>
</dbReference>
<dbReference type="OMA" id="HPNNTEN"/>
<evidence type="ECO:0000313" key="2">
    <source>
        <dbReference type="Ensembl" id="ENSPMRP00000011084.1"/>
    </source>
</evidence>
<accession>A0A670IHK7</accession>